<keyword evidence="13" id="KW-1185">Reference proteome</keyword>
<sequence>MENIKVIIRRNMRQYAMLIALIAITILFQILTKGILLRPINVHRLILQNSYILILSIGMMFCILSGGHIDLSVGSIVALIGATSAMFSVSMGLPVTLSIILSLLMGVLVGMWQGFWIAYVKIPSFIVTLAGMLVFRGISNLILNGETIALPSLYVTIASGSIPDFIGGEGSKLHIATILIGFICSIIYVALQYVERRNKIKYNFEVNPFNGFIMRSLVSFIIINLFSFWLARANGLPYIIIILMILILVYSFIANRTVVGRHIYAMGGNVKTAELSGIKTKKVLFWIYANMGLLAAIAGIVFSGRLNSASPIAGDGFELDAIAACFIGGASASGGIGTVPGAIIGGFIMGILNNGMSIMGISVFWQKIVKGLVLLLAVAFDVYSKSKSKSKTSYKKEVKKDERTLFGN</sequence>
<evidence type="ECO:0000256" key="1">
    <source>
        <dbReference type="ARBA" id="ARBA00004651"/>
    </source>
</evidence>
<organism evidence="12 13">
    <name type="scientific">Alkaliphilus metalliredigens (strain QYMF)</name>
    <dbReference type="NCBI Taxonomy" id="293826"/>
    <lineage>
        <taxon>Bacteria</taxon>
        <taxon>Bacillati</taxon>
        <taxon>Bacillota</taxon>
        <taxon>Clostridia</taxon>
        <taxon>Peptostreptococcales</taxon>
        <taxon>Natronincolaceae</taxon>
        <taxon>Alkaliphilus</taxon>
    </lineage>
</organism>
<dbReference type="PANTHER" id="PTHR32196:SF32">
    <property type="entry name" value="XYLOSE TRANSPORT SYSTEM PERMEASE PROTEIN XYLH"/>
    <property type="match status" value="1"/>
</dbReference>
<keyword evidence="3" id="KW-1003">Cell membrane</keyword>
<comment type="subcellular location">
    <subcellularLocation>
        <location evidence="1">Cell membrane</location>
        <topology evidence="1">Multi-pass membrane protein</topology>
    </subcellularLocation>
</comment>
<dbReference type="Proteomes" id="UP000001572">
    <property type="component" value="Chromosome"/>
</dbReference>
<protein>
    <recommendedName>
        <fullName evidence="10">Xylose transport system permease protein XylH</fullName>
    </recommendedName>
</protein>
<dbReference type="RefSeq" id="WP_012064876.1">
    <property type="nucleotide sequence ID" value="NC_009633.1"/>
</dbReference>
<feature type="transmembrane region" description="Helical" evidence="11">
    <location>
        <begin position="76"/>
        <end position="109"/>
    </location>
</feature>
<feature type="transmembrane region" description="Helical" evidence="11">
    <location>
        <begin position="364"/>
        <end position="383"/>
    </location>
</feature>
<evidence type="ECO:0000256" key="5">
    <source>
        <dbReference type="ARBA" id="ARBA00022597"/>
    </source>
</evidence>
<dbReference type="STRING" id="293826.Amet_3797"/>
<comment type="function">
    <text evidence="9">Part of the binding-protein-dependent transport system for D-xylose. Probably responsible for the translocation of the substrate across the membrane.</text>
</comment>
<evidence type="ECO:0000256" key="9">
    <source>
        <dbReference type="ARBA" id="ARBA00035611"/>
    </source>
</evidence>
<evidence type="ECO:0000256" key="10">
    <source>
        <dbReference type="ARBA" id="ARBA00035686"/>
    </source>
</evidence>
<feature type="transmembrane region" description="Helical" evidence="11">
    <location>
        <begin position="51"/>
        <end position="69"/>
    </location>
</feature>
<keyword evidence="5" id="KW-0762">Sugar transport</keyword>
<feature type="transmembrane region" description="Helical" evidence="11">
    <location>
        <begin position="12"/>
        <end position="31"/>
    </location>
</feature>
<evidence type="ECO:0000313" key="13">
    <source>
        <dbReference type="Proteomes" id="UP000001572"/>
    </source>
</evidence>
<dbReference type="CDD" id="cd06579">
    <property type="entry name" value="TM_PBP1_transp_AraH_like"/>
    <property type="match status" value="1"/>
</dbReference>
<dbReference type="GO" id="GO:0016787">
    <property type="term" value="F:hydrolase activity"/>
    <property type="evidence" value="ECO:0007669"/>
    <property type="project" value="UniProtKB-KW"/>
</dbReference>
<dbReference type="Pfam" id="PF02653">
    <property type="entry name" value="BPD_transp_2"/>
    <property type="match status" value="2"/>
</dbReference>
<keyword evidence="6 11" id="KW-0812">Transmembrane</keyword>
<feature type="transmembrane region" description="Helical" evidence="11">
    <location>
        <begin position="236"/>
        <end position="253"/>
    </location>
</feature>
<feature type="transmembrane region" description="Helical" evidence="11">
    <location>
        <begin position="173"/>
        <end position="191"/>
    </location>
</feature>
<proteinExistence type="predicted"/>
<evidence type="ECO:0000256" key="7">
    <source>
        <dbReference type="ARBA" id="ARBA00022989"/>
    </source>
</evidence>
<evidence type="ECO:0000256" key="4">
    <source>
        <dbReference type="ARBA" id="ARBA00022519"/>
    </source>
</evidence>
<keyword evidence="8 11" id="KW-0472">Membrane</keyword>
<keyword evidence="2" id="KW-0813">Transport</keyword>
<gene>
    <name evidence="12" type="ordered locus">Amet_3797</name>
</gene>
<dbReference type="GO" id="GO:0022857">
    <property type="term" value="F:transmembrane transporter activity"/>
    <property type="evidence" value="ECO:0007669"/>
    <property type="project" value="InterPro"/>
</dbReference>
<evidence type="ECO:0000313" key="12">
    <source>
        <dbReference type="EMBL" id="ABR49916.1"/>
    </source>
</evidence>
<evidence type="ECO:0000256" key="6">
    <source>
        <dbReference type="ARBA" id="ARBA00022692"/>
    </source>
</evidence>
<evidence type="ECO:0000256" key="8">
    <source>
        <dbReference type="ARBA" id="ARBA00023136"/>
    </source>
</evidence>
<name>A6TUP8_ALKMQ</name>
<dbReference type="KEGG" id="amt:Amet_3797"/>
<evidence type="ECO:0000256" key="11">
    <source>
        <dbReference type="SAM" id="Phobius"/>
    </source>
</evidence>
<dbReference type="GO" id="GO:0005886">
    <property type="term" value="C:plasma membrane"/>
    <property type="evidence" value="ECO:0007669"/>
    <property type="project" value="UniProtKB-SubCell"/>
</dbReference>
<feature type="transmembrane region" description="Helical" evidence="11">
    <location>
        <begin position="115"/>
        <end position="135"/>
    </location>
</feature>
<dbReference type="eggNOG" id="COG4214">
    <property type="taxonomic scope" value="Bacteria"/>
</dbReference>
<evidence type="ECO:0000256" key="3">
    <source>
        <dbReference type="ARBA" id="ARBA00022475"/>
    </source>
</evidence>
<keyword evidence="7 11" id="KW-1133">Transmembrane helix</keyword>
<dbReference type="InterPro" id="IPR001851">
    <property type="entry name" value="ABC_transp_permease"/>
</dbReference>
<feature type="transmembrane region" description="Helical" evidence="11">
    <location>
        <begin position="283"/>
        <end position="301"/>
    </location>
</feature>
<dbReference type="AlphaFoldDB" id="A6TUP8"/>
<feature type="transmembrane region" description="Helical" evidence="11">
    <location>
        <begin position="321"/>
        <end position="352"/>
    </location>
</feature>
<evidence type="ECO:0000256" key="2">
    <source>
        <dbReference type="ARBA" id="ARBA00022448"/>
    </source>
</evidence>
<accession>A6TUP8</accession>
<reference evidence="13" key="1">
    <citation type="journal article" date="2016" name="Genome Announc.">
        <title>Complete genome sequence of Alkaliphilus metalliredigens strain QYMF, an alkaliphilic and metal-reducing bacterium isolated from borax-contaminated leachate ponds.</title>
        <authorList>
            <person name="Hwang C."/>
            <person name="Copeland A."/>
            <person name="Lucas S."/>
            <person name="Lapidus A."/>
            <person name="Barry K."/>
            <person name="Detter J.C."/>
            <person name="Glavina Del Rio T."/>
            <person name="Hammon N."/>
            <person name="Israni S."/>
            <person name="Dalin E."/>
            <person name="Tice H."/>
            <person name="Pitluck S."/>
            <person name="Chertkov O."/>
            <person name="Brettin T."/>
            <person name="Bruce D."/>
            <person name="Han C."/>
            <person name="Schmutz J."/>
            <person name="Larimer F."/>
            <person name="Land M.L."/>
            <person name="Hauser L."/>
            <person name="Kyrpides N."/>
            <person name="Mikhailova N."/>
            <person name="Ye Q."/>
            <person name="Zhou J."/>
            <person name="Richardson P."/>
            <person name="Fields M.W."/>
        </authorList>
    </citation>
    <scope>NUCLEOTIDE SEQUENCE [LARGE SCALE GENOMIC DNA]</scope>
    <source>
        <strain evidence="13">QYMF</strain>
    </source>
</reference>
<dbReference type="EMBL" id="CP000724">
    <property type="protein sequence ID" value="ABR49916.1"/>
    <property type="molecule type" value="Genomic_DNA"/>
</dbReference>
<dbReference type="NCBIfam" id="NF040906">
    <property type="entry name" value="GguB"/>
    <property type="match status" value="1"/>
</dbReference>
<dbReference type="HOGENOM" id="CLU_028880_2_0_9"/>
<keyword evidence="4" id="KW-0997">Cell inner membrane</keyword>
<dbReference type="PANTHER" id="PTHR32196">
    <property type="entry name" value="ABC TRANSPORTER PERMEASE PROTEIN YPHD-RELATED-RELATED"/>
    <property type="match status" value="1"/>
</dbReference>
<feature type="transmembrane region" description="Helical" evidence="11">
    <location>
        <begin position="212"/>
        <end position="230"/>
    </location>
</feature>
<dbReference type="OrthoDB" id="9813906at2"/>
<keyword evidence="12" id="KW-0378">Hydrolase</keyword>